<protein>
    <submittedName>
        <fullName evidence="1">Uncharacterized protein</fullName>
    </submittedName>
</protein>
<dbReference type="Proteomes" id="UP001234297">
    <property type="component" value="Chromosome 2"/>
</dbReference>
<organism evidence="1 2">
    <name type="scientific">Persea americana</name>
    <name type="common">Avocado</name>
    <dbReference type="NCBI Taxonomy" id="3435"/>
    <lineage>
        <taxon>Eukaryota</taxon>
        <taxon>Viridiplantae</taxon>
        <taxon>Streptophyta</taxon>
        <taxon>Embryophyta</taxon>
        <taxon>Tracheophyta</taxon>
        <taxon>Spermatophyta</taxon>
        <taxon>Magnoliopsida</taxon>
        <taxon>Magnoliidae</taxon>
        <taxon>Laurales</taxon>
        <taxon>Lauraceae</taxon>
        <taxon>Persea</taxon>
    </lineage>
</organism>
<name>A0ACC2MJ37_PERAE</name>
<sequence>MRKIATLELFSNRRLESLKLIPQAQIDACIKQLYGLWAHNKQDPVEVEMKQWFTDLTFNMVVMMVAGKRYQGPAGVIDHDEARRFQKAMHDLVYLSGVFVASDSFPSLKWIDMNGSMRAMKRTAKEVNSILSSWLEEHPRRRLSVTGDGEKDYIDVLMLILEDGSIDDYDHDTIIKATSQVLVMAGSDSTASTLTWALSLLLNNRPALKKAQDELDTQVGKDRNVDESDIKNLVYLQAIIHETLRLYPPAPLLVPHEAMEDCQVGGFDISAGTQVMVNIWKVQRDPNLWVDPSEFRPERFLTTHVDMDVKGQHFEYIPFGAGRRSCPGYSMAFQIMHSTLARLVHGFELEAHPNGPVDMTEGLGLTLPRATPLHVLFTPRLPSKLYETLV</sequence>
<reference evidence="1 2" key="1">
    <citation type="journal article" date="2022" name="Hortic Res">
        <title>A haplotype resolved chromosomal level avocado genome allows analysis of novel avocado genes.</title>
        <authorList>
            <person name="Nath O."/>
            <person name="Fletcher S.J."/>
            <person name="Hayward A."/>
            <person name="Shaw L.M."/>
            <person name="Masouleh A.K."/>
            <person name="Furtado A."/>
            <person name="Henry R.J."/>
            <person name="Mitter N."/>
        </authorList>
    </citation>
    <scope>NUCLEOTIDE SEQUENCE [LARGE SCALE GENOMIC DNA]</scope>
    <source>
        <strain evidence="2">cv. Hass</strain>
    </source>
</reference>
<proteinExistence type="predicted"/>
<comment type="caution">
    <text evidence="1">The sequence shown here is derived from an EMBL/GenBank/DDBJ whole genome shotgun (WGS) entry which is preliminary data.</text>
</comment>
<evidence type="ECO:0000313" key="1">
    <source>
        <dbReference type="EMBL" id="KAJ8645664.1"/>
    </source>
</evidence>
<evidence type="ECO:0000313" key="2">
    <source>
        <dbReference type="Proteomes" id="UP001234297"/>
    </source>
</evidence>
<keyword evidence="2" id="KW-1185">Reference proteome</keyword>
<accession>A0ACC2MJ37</accession>
<dbReference type="EMBL" id="CM056810">
    <property type="protein sequence ID" value="KAJ8645664.1"/>
    <property type="molecule type" value="Genomic_DNA"/>
</dbReference>
<gene>
    <name evidence="1" type="ORF">MRB53_007412</name>
</gene>